<protein>
    <submittedName>
        <fullName evidence="10">ABC transporter, permease protein</fullName>
    </submittedName>
</protein>
<evidence type="ECO:0000256" key="1">
    <source>
        <dbReference type="ARBA" id="ARBA00004651"/>
    </source>
</evidence>
<evidence type="ECO:0000256" key="6">
    <source>
        <dbReference type="ARBA" id="ARBA00022989"/>
    </source>
</evidence>
<gene>
    <name evidence="10" type="ORF">HCAN_0742</name>
</gene>
<dbReference type="SUPFAM" id="SSF161098">
    <property type="entry name" value="MetI-like"/>
    <property type="match status" value="1"/>
</dbReference>
<evidence type="ECO:0000256" key="3">
    <source>
        <dbReference type="ARBA" id="ARBA00022448"/>
    </source>
</evidence>
<keyword evidence="4" id="KW-1003">Cell membrane</keyword>
<sequence length="237" mass="25794">MKEFLKISDRIFEDLLLQIFGGSGIPFLIAKATLETLYMVGFSVLFAIIFGLPLGIFLALTRKDGIKPLPAVNHFLSVLVNLIRSFPFIILILVILPFSNFLIGISTGSTAAIIPLSIAAIPFIARLFEGAFLEIKKDLIEATQSMGANLYTIIKMMIAEAKPALINCVIITLVSLVGYSAMAGVVGAGGLGDLAYRLGFQSFKVDILLYSVLVIIILVQIIQSIGDMIVKMARKYY</sequence>
<organism evidence="10 11">
    <name type="scientific">Helicobacter canadensis MIT 98-5491</name>
    <dbReference type="NCBI Taxonomy" id="537970"/>
    <lineage>
        <taxon>Bacteria</taxon>
        <taxon>Pseudomonadati</taxon>
        <taxon>Campylobacterota</taxon>
        <taxon>Epsilonproteobacteria</taxon>
        <taxon>Campylobacterales</taxon>
        <taxon>Helicobacteraceae</taxon>
        <taxon>Helicobacter</taxon>
    </lineage>
</organism>
<dbReference type="GO" id="GO:0005886">
    <property type="term" value="C:plasma membrane"/>
    <property type="evidence" value="ECO:0007669"/>
    <property type="project" value="UniProtKB-SubCell"/>
</dbReference>
<feature type="transmembrane region" description="Helical" evidence="8">
    <location>
        <begin position="207"/>
        <end position="230"/>
    </location>
</feature>
<feature type="domain" description="ABC transmembrane type-1" evidence="9">
    <location>
        <begin position="33"/>
        <end position="226"/>
    </location>
</feature>
<dbReference type="InterPro" id="IPR051322">
    <property type="entry name" value="AA_ABC_Transporter_Permease"/>
</dbReference>
<evidence type="ECO:0000256" key="8">
    <source>
        <dbReference type="RuleBase" id="RU363032"/>
    </source>
</evidence>
<dbReference type="InterPro" id="IPR000515">
    <property type="entry name" value="MetI-like"/>
</dbReference>
<dbReference type="EMBL" id="CM000776">
    <property type="protein sequence ID" value="EES89456.1"/>
    <property type="molecule type" value="Genomic_DNA"/>
</dbReference>
<dbReference type="InterPro" id="IPR035906">
    <property type="entry name" value="MetI-like_sf"/>
</dbReference>
<evidence type="ECO:0000259" key="9">
    <source>
        <dbReference type="PROSITE" id="PS50928"/>
    </source>
</evidence>
<keyword evidence="7 8" id="KW-0472">Membrane</keyword>
<keyword evidence="3 8" id="KW-0813">Transport</keyword>
<dbReference type="PANTHER" id="PTHR30450:SF1">
    <property type="entry name" value="D-METHIONINE TRANSPORT SYSTEM PERMEASE PROTEIN METI-RELATED"/>
    <property type="match status" value="1"/>
</dbReference>
<dbReference type="Pfam" id="PF00528">
    <property type="entry name" value="BPD_transp_1"/>
    <property type="match status" value="1"/>
</dbReference>
<keyword evidence="6 8" id="KW-1133">Transmembrane helix</keyword>
<feature type="transmembrane region" description="Helical" evidence="8">
    <location>
        <begin position="36"/>
        <end position="60"/>
    </location>
</feature>
<dbReference type="STRING" id="537970.HCAN_0742"/>
<dbReference type="CDD" id="cd06261">
    <property type="entry name" value="TM_PBP2"/>
    <property type="match status" value="1"/>
</dbReference>
<evidence type="ECO:0000256" key="7">
    <source>
        <dbReference type="ARBA" id="ARBA00023136"/>
    </source>
</evidence>
<feature type="transmembrane region" description="Helical" evidence="8">
    <location>
        <begin position="164"/>
        <end position="187"/>
    </location>
</feature>
<dbReference type="eggNOG" id="COG2011">
    <property type="taxonomic scope" value="Bacteria"/>
</dbReference>
<proteinExistence type="inferred from homology"/>
<evidence type="ECO:0000256" key="5">
    <source>
        <dbReference type="ARBA" id="ARBA00022692"/>
    </source>
</evidence>
<evidence type="ECO:0000313" key="11">
    <source>
        <dbReference type="Proteomes" id="UP000007032"/>
    </source>
</evidence>
<feature type="transmembrane region" description="Helical" evidence="8">
    <location>
        <begin position="101"/>
        <end position="128"/>
    </location>
</feature>
<keyword evidence="5 8" id="KW-0812">Transmembrane</keyword>
<comment type="similarity">
    <text evidence="2">Belongs to the binding-protein-dependent transport system permease family. CysTW subfamily.</text>
</comment>
<dbReference type="PROSITE" id="PS50928">
    <property type="entry name" value="ABC_TM1"/>
    <property type="match status" value="1"/>
</dbReference>
<feature type="transmembrane region" description="Helical" evidence="8">
    <location>
        <begin position="12"/>
        <end position="30"/>
    </location>
</feature>
<feature type="transmembrane region" description="Helical" evidence="8">
    <location>
        <begin position="72"/>
        <end position="95"/>
    </location>
</feature>
<dbReference type="AlphaFoldDB" id="C5ZWD8"/>
<dbReference type="PANTHER" id="PTHR30450">
    <property type="entry name" value="ABC TRANSPORTER PERMEASE"/>
    <property type="match status" value="1"/>
</dbReference>
<comment type="subcellular location">
    <subcellularLocation>
        <location evidence="1 8">Cell membrane</location>
        <topology evidence="1 8">Multi-pass membrane protein</topology>
    </subcellularLocation>
</comment>
<evidence type="ECO:0000313" key="10">
    <source>
        <dbReference type="EMBL" id="EES89456.1"/>
    </source>
</evidence>
<reference evidence="10 11" key="1">
    <citation type="journal article" date="2009" name="J. Bacteriol.">
        <title>Genome sequence of the emerging pathogen Helicobacter canadensis.</title>
        <authorList>
            <person name="Loman N.J."/>
            <person name="Snyder L.A."/>
            <person name="Linton J.D."/>
            <person name="Langdon R."/>
            <person name="Lawson A.J."/>
            <person name="Weinstock G.M."/>
            <person name="Wren B.W."/>
            <person name="Pallen M.J."/>
        </authorList>
    </citation>
    <scope>NUCLEOTIDE SEQUENCE [LARGE SCALE GENOMIC DNA]</scope>
    <source>
        <strain evidence="10 11">MIT 98-5491</strain>
    </source>
</reference>
<evidence type="ECO:0000256" key="2">
    <source>
        <dbReference type="ARBA" id="ARBA00007069"/>
    </source>
</evidence>
<name>C5ZWD8_9HELI</name>
<evidence type="ECO:0000256" key="4">
    <source>
        <dbReference type="ARBA" id="ARBA00022475"/>
    </source>
</evidence>
<keyword evidence="11" id="KW-1185">Reference proteome</keyword>
<dbReference type="FunFam" id="1.10.3720.10:FF:000002">
    <property type="entry name" value="D-methionine ABC transporter permease MetI"/>
    <property type="match status" value="1"/>
</dbReference>
<dbReference type="Gene3D" id="1.10.3720.10">
    <property type="entry name" value="MetI-like"/>
    <property type="match status" value="1"/>
</dbReference>
<dbReference type="HOGENOM" id="CLU_077375_0_2_7"/>
<dbReference type="Proteomes" id="UP000007032">
    <property type="component" value="Chromosome"/>
</dbReference>
<accession>C5ZWD8</accession>
<dbReference type="OrthoDB" id="9793490at2"/>
<dbReference type="GO" id="GO:0048473">
    <property type="term" value="P:D-methionine transmembrane transport"/>
    <property type="evidence" value="ECO:0007669"/>
    <property type="project" value="TreeGrafter"/>
</dbReference>